<dbReference type="Proteomes" id="UP000043764">
    <property type="component" value="Unassembled WGS sequence"/>
</dbReference>
<reference evidence="2" key="1">
    <citation type="submission" date="2015-05" db="EMBL/GenBank/DDBJ databases">
        <authorList>
            <person name="Rodrigo-Torres Lidia"/>
            <person name="Arahal R.David."/>
        </authorList>
    </citation>
    <scope>NUCLEOTIDE SEQUENCE [LARGE SCALE GENOMIC DNA]</scope>
    <source>
        <strain evidence="2">CECT 7321</strain>
    </source>
</reference>
<name>A0A0H5D2H6_9RHOB</name>
<proteinExistence type="predicted"/>
<gene>
    <name evidence="1" type="ORF">NIT7321_01791</name>
</gene>
<dbReference type="STRING" id="481446.NIT7645_01998"/>
<protein>
    <submittedName>
        <fullName evidence="1">Uncharacterized protein</fullName>
    </submittedName>
</protein>
<evidence type="ECO:0000313" key="1">
    <source>
        <dbReference type="EMBL" id="CRL10943.1"/>
    </source>
</evidence>
<dbReference type="EMBL" id="CVRL01000021">
    <property type="protein sequence ID" value="CRL10943.1"/>
    <property type="molecule type" value="Genomic_DNA"/>
</dbReference>
<evidence type="ECO:0000313" key="2">
    <source>
        <dbReference type="Proteomes" id="UP000043764"/>
    </source>
</evidence>
<accession>A0A0H5D2H6</accession>
<keyword evidence="2" id="KW-1185">Reference proteome</keyword>
<organism evidence="1 2">
    <name type="scientific">Phaeobacter italicus</name>
    <dbReference type="NCBI Taxonomy" id="481446"/>
    <lineage>
        <taxon>Bacteria</taxon>
        <taxon>Pseudomonadati</taxon>
        <taxon>Pseudomonadota</taxon>
        <taxon>Alphaproteobacteria</taxon>
        <taxon>Rhodobacterales</taxon>
        <taxon>Roseobacteraceae</taxon>
        <taxon>Phaeobacter</taxon>
    </lineage>
</organism>
<dbReference type="AlphaFoldDB" id="A0A0H5D2H6"/>
<sequence>MIWPPAAQVAGGFLFGNGAFLLFPNQGGGALLPGSMFEHEDRRHIWDRFE</sequence>